<evidence type="ECO:0000256" key="1">
    <source>
        <dbReference type="ARBA" id="ARBA00022630"/>
    </source>
</evidence>
<proteinExistence type="inferred from homology"/>
<keyword evidence="2 4" id="KW-0274">FAD</keyword>
<evidence type="ECO:0000256" key="2">
    <source>
        <dbReference type="ARBA" id="ARBA00022827"/>
    </source>
</evidence>
<evidence type="ECO:0000313" key="6">
    <source>
        <dbReference type="Proteomes" id="UP001054945"/>
    </source>
</evidence>
<dbReference type="GO" id="GO:0050660">
    <property type="term" value="F:flavin adenine dinucleotide binding"/>
    <property type="evidence" value="ECO:0007669"/>
    <property type="project" value="InterPro"/>
</dbReference>
<dbReference type="PANTHER" id="PTHR23023">
    <property type="entry name" value="DIMETHYLANILINE MONOOXYGENASE"/>
    <property type="match status" value="1"/>
</dbReference>
<keyword evidence="3 4" id="KW-0560">Oxidoreductase</keyword>
<comment type="cofactor">
    <cofactor evidence="4">
        <name>FAD</name>
        <dbReference type="ChEBI" id="CHEBI:57692"/>
    </cofactor>
</comment>
<accession>A0AAV4N0L4</accession>
<comment type="similarity">
    <text evidence="4">Belongs to the FMO family.</text>
</comment>
<dbReference type="GO" id="GO:0050661">
    <property type="term" value="F:NADP binding"/>
    <property type="evidence" value="ECO:0007669"/>
    <property type="project" value="InterPro"/>
</dbReference>
<gene>
    <name evidence="5" type="primary">Fmo2</name>
    <name evidence="5" type="ORF">CEXT_317691</name>
</gene>
<comment type="caution">
    <text evidence="5">The sequence shown here is derived from an EMBL/GenBank/DDBJ whole genome shotgun (WGS) entry which is preliminary data.</text>
</comment>
<reference evidence="5 6" key="1">
    <citation type="submission" date="2021-06" db="EMBL/GenBank/DDBJ databases">
        <title>Caerostris extrusa draft genome.</title>
        <authorList>
            <person name="Kono N."/>
            <person name="Arakawa K."/>
        </authorList>
    </citation>
    <scope>NUCLEOTIDE SEQUENCE [LARGE SCALE GENOMIC DNA]</scope>
</reference>
<evidence type="ECO:0000256" key="4">
    <source>
        <dbReference type="RuleBase" id="RU361177"/>
    </source>
</evidence>
<dbReference type="Pfam" id="PF00743">
    <property type="entry name" value="FMO-like"/>
    <property type="match status" value="1"/>
</dbReference>
<keyword evidence="4 5" id="KW-0503">Monooxygenase</keyword>
<evidence type="ECO:0000313" key="5">
    <source>
        <dbReference type="EMBL" id="GIX76799.1"/>
    </source>
</evidence>
<name>A0AAV4N0L4_CAEEX</name>
<dbReference type="EMBL" id="BPLR01002695">
    <property type="protein sequence ID" value="GIX76799.1"/>
    <property type="molecule type" value="Genomic_DNA"/>
</dbReference>
<keyword evidence="6" id="KW-1185">Reference proteome</keyword>
<sequence>MEKDIIKRHTRNARWYAPNDKMTIRVDYVQYMDEIACLLGVKPNLYKLFFTDPKLYWKLFWGPSLSYQYRLKGPHKWKGARDAILTSKKKDCCFL</sequence>
<organism evidence="5 6">
    <name type="scientific">Caerostris extrusa</name>
    <name type="common">Bark spider</name>
    <name type="synonym">Caerostris bankana</name>
    <dbReference type="NCBI Taxonomy" id="172846"/>
    <lineage>
        <taxon>Eukaryota</taxon>
        <taxon>Metazoa</taxon>
        <taxon>Ecdysozoa</taxon>
        <taxon>Arthropoda</taxon>
        <taxon>Chelicerata</taxon>
        <taxon>Arachnida</taxon>
        <taxon>Araneae</taxon>
        <taxon>Araneomorphae</taxon>
        <taxon>Entelegynae</taxon>
        <taxon>Araneoidea</taxon>
        <taxon>Araneidae</taxon>
        <taxon>Caerostris</taxon>
    </lineage>
</organism>
<dbReference type="GO" id="GO:0004499">
    <property type="term" value="F:N,N-dimethylaniline monooxygenase activity"/>
    <property type="evidence" value="ECO:0007669"/>
    <property type="project" value="InterPro"/>
</dbReference>
<dbReference type="AlphaFoldDB" id="A0AAV4N0L4"/>
<dbReference type="Proteomes" id="UP001054945">
    <property type="component" value="Unassembled WGS sequence"/>
</dbReference>
<keyword evidence="1 4" id="KW-0285">Flavoprotein</keyword>
<dbReference type="EC" id="1.-.-.-" evidence="4"/>
<dbReference type="InterPro" id="IPR050346">
    <property type="entry name" value="FMO-like"/>
</dbReference>
<protein>
    <recommendedName>
        <fullName evidence="4">Flavin-containing monooxygenase</fullName>
        <ecNumber evidence="4">1.-.-.-</ecNumber>
    </recommendedName>
</protein>
<dbReference type="InterPro" id="IPR020946">
    <property type="entry name" value="Flavin_mOase-like"/>
</dbReference>
<evidence type="ECO:0000256" key="3">
    <source>
        <dbReference type="ARBA" id="ARBA00023002"/>
    </source>
</evidence>